<dbReference type="EMBL" id="CP033972">
    <property type="protein sequence ID" value="AZG45654.1"/>
    <property type="molecule type" value="Genomic_DNA"/>
</dbReference>
<sequence length="66" mass="6964">MGYSTFLAFWTDNLAGPPSSVIVLSMVPEALRRMVEEGATDAEIAAVAALDLAGVREIRQSALRGA</sequence>
<evidence type="ECO:0000313" key="2">
    <source>
        <dbReference type="Proteomes" id="UP000271469"/>
    </source>
</evidence>
<organism evidence="1 2">
    <name type="scientific">Gordonia insulae</name>
    <dbReference type="NCBI Taxonomy" id="2420509"/>
    <lineage>
        <taxon>Bacteria</taxon>
        <taxon>Bacillati</taxon>
        <taxon>Actinomycetota</taxon>
        <taxon>Actinomycetes</taxon>
        <taxon>Mycobacteriales</taxon>
        <taxon>Gordoniaceae</taxon>
        <taxon>Gordonia</taxon>
    </lineage>
</organism>
<reference evidence="1 2" key="1">
    <citation type="submission" date="2018-11" db="EMBL/GenBank/DDBJ databases">
        <title>Gordonia insulae sp. nov., isolated from an island soil.</title>
        <authorList>
            <person name="Kim Y.S."/>
            <person name="Kim S.B."/>
        </authorList>
    </citation>
    <scope>NUCLEOTIDE SEQUENCE [LARGE SCALE GENOMIC DNA]</scope>
    <source>
        <strain evidence="1 2">MMS17-SY073</strain>
    </source>
</reference>
<keyword evidence="2" id="KW-1185">Reference proteome</keyword>
<gene>
    <name evidence="1" type="ORF">D7316_02254</name>
</gene>
<evidence type="ECO:0000313" key="1">
    <source>
        <dbReference type="EMBL" id="AZG45654.1"/>
    </source>
</evidence>
<proteinExistence type="predicted"/>
<name>A0A3G8JKQ7_9ACTN</name>
<dbReference type="Proteomes" id="UP000271469">
    <property type="component" value="Chromosome"/>
</dbReference>
<accession>A0A3G8JKQ7</accession>
<protein>
    <submittedName>
        <fullName evidence="1">Uncharacterized protein</fullName>
    </submittedName>
</protein>
<dbReference type="AlphaFoldDB" id="A0A3G8JKQ7"/>
<dbReference type="KEGG" id="gom:D7316_02254"/>